<dbReference type="STRING" id="1802624.A2982_03835"/>
<accession>A0A1F4V3R3</accession>
<organism evidence="2 3">
    <name type="scientific">candidate division WWE3 bacterium RIFCSPLOWO2_01_FULL_39_13</name>
    <dbReference type="NCBI Taxonomy" id="1802624"/>
    <lineage>
        <taxon>Bacteria</taxon>
        <taxon>Katanobacteria</taxon>
    </lineage>
</organism>
<sequence>MIIIKNSLYKFALVIAVFVVASIIIFLCRSYLIGNRLPGNNQTIQIGNIKTLDGFLLGSVDNNQAPQTIGLFPCARDETEVLTLINQFLSYNKCHKDNLQSGCANNVTEIIPQETINREFQISKDTYLFRINKLTNKYDYYMQGSNNPNYIITPPTSFYVCNSNYFSYINTSYADKQQGSVFYPFNIEESVISGSHRLILEDYLHDGRLGTTKIAVNQPIDESSVRGLMDFLYTIRVFSLGGFNSKASISNREVTESNTEWVVKDTVAWKVFNDTPPYQTTRYTEEYKIVVNKDTSVVLASID</sequence>
<keyword evidence="1" id="KW-0812">Transmembrane</keyword>
<gene>
    <name evidence="2" type="ORF">A2982_03835</name>
</gene>
<reference evidence="2 3" key="1">
    <citation type="journal article" date="2016" name="Nat. Commun.">
        <title>Thousands of microbial genomes shed light on interconnected biogeochemical processes in an aquifer system.</title>
        <authorList>
            <person name="Anantharaman K."/>
            <person name="Brown C.T."/>
            <person name="Hug L.A."/>
            <person name="Sharon I."/>
            <person name="Castelle C.J."/>
            <person name="Probst A.J."/>
            <person name="Thomas B.C."/>
            <person name="Singh A."/>
            <person name="Wilkins M.J."/>
            <person name="Karaoz U."/>
            <person name="Brodie E.L."/>
            <person name="Williams K.H."/>
            <person name="Hubbard S.S."/>
            <person name="Banfield J.F."/>
        </authorList>
    </citation>
    <scope>NUCLEOTIDE SEQUENCE [LARGE SCALE GENOMIC DNA]</scope>
</reference>
<keyword evidence="1" id="KW-0472">Membrane</keyword>
<comment type="caution">
    <text evidence="2">The sequence shown here is derived from an EMBL/GenBank/DDBJ whole genome shotgun (WGS) entry which is preliminary data.</text>
</comment>
<feature type="transmembrane region" description="Helical" evidence="1">
    <location>
        <begin position="12"/>
        <end position="32"/>
    </location>
</feature>
<dbReference type="Proteomes" id="UP000178771">
    <property type="component" value="Unassembled WGS sequence"/>
</dbReference>
<evidence type="ECO:0000256" key="1">
    <source>
        <dbReference type="SAM" id="Phobius"/>
    </source>
</evidence>
<proteinExistence type="predicted"/>
<dbReference type="AlphaFoldDB" id="A0A1F4V3R3"/>
<protein>
    <submittedName>
        <fullName evidence="2">Uncharacterized protein</fullName>
    </submittedName>
</protein>
<dbReference type="EMBL" id="MEVH01000012">
    <property type="protein sequence ID" value="OGC51832.1"/>
    <property type="molecule type" value="Genomic_DNA"/>
</dbReference>
<keyword evidence="1" id="KW-1133">Transmembrane helix</keyword>
<evidence type="ECO:0000313" key="3">
    <source>
        <dbReference type="Proteomes" id="UP000178771"/>
    </source>
</evidence>
<evidence type="ECO:0000313" key="2">
    <source>
        <dbReference type="EMBL" id="OGC51832.1"/>
    </source>
</evidence>
<name>A0A1F4V3R3_UNCKA</name>